<name>A0A8S2VWY3_9BILA</name>
<dbReference type="Gene3D" id="3.40.50.720">
    <property type="entry name" value="NAD(P)-binding Rossmann-like Domain"/>
    <property type="match status" value="1"/>
</dbReference>
<comment type="subcellular location">
    <subcellularLocation>
        <location evidence="2">Peroxisome matrix</location>
    </subcellularLocation>
</comment>
<dbReference type="SUPFAM" id="SSF51971">
    <property type="entry name" value="Nucleotide-binding domain"/>
    <property type="match status" value="1"/>
</dbReference>
<evidence type="ECO:0000259" key="7">
    <source>
        <dbReference type="Pfam" id="PF01266"/>
    </source>
</evidence>
<dbReference type="EMBL" id="CAJOBA010076716">
    <property type="protein sequence ID" value="CAF4421444.1"/>
    <property type="molecule type" value="Genomic_DNA"/>
</dbReference>
<comment type="similarity">
    <text evidence="3">Belongs to the DAMOX/DASOX family.</text>
</comment>
<reference evidence="8" key="1">
    <citation type="submission" date="2021-02" db="EMBL/GenBank/DDBJ databases">
        <authorList>
            <person name="Nowell W R."/>
        </authorList>
    </citation>
    <scope>NUCLEOTIDE SEQUENCE</scope>
</reference>
<organism evidence="8 9">
    <name type="scientific">Didymodactylos carnosus</name>
    <dbReference type="NCBI Taxonomy" id="1234261"/>
    <lineage>
        <taxon>Eukaryota</taxon>
        <taxon>Metazoa</taxon>
        <taxon>Spiralia</taxon>
        <taxon>Gnathifera</taxon>
        <taxon>Rotifera</taxon>
        <taxon>Eurotatoria</taxon>
        <taxon>Bdelloidea</taxon>
        <taxon>Philodinida</taxon>
        <taxon>Philodinidae</taxon>
        <taxon>Didymodactylos</taxon>
    </lineage>
</organism>
<dbReference type="InterPro" id="IPR006076">
    <property type="entry name" value="FAD-dep_OxRdtase"/>
</dbReference>
<dbReference type="GO" id="GO:0005782">
    <property type="term" value="C:peroxisomal matrix"/>
    <property type="evidence" value="ECO:0007669"/>
    <property type="project" value="UniProtKB-SubCell"/>
</dbReference>
<evidence type="ECO:0000256" key="6">
    <source>
        <dbReference type="ARBA" id="ARBA00023002"/>
    </source>
</evidence>
<accession>A0A8S2VWY3</accession>
<dbReference type="AlphaFoldDB" id="A0A8S2VWY3"/>
<protein>
    <recommendedName>
        <fullName evidence="7">FAD dependent oxidoreductase domain-containing protein</fullName>
    </recommendedName>
</protein>
<evidence type="ECO:0000256" key="1">
    <source>
        <dbReference type="ARBA" id="ARBA00001974"/>
    </source>
</evidence>
<evidence type="ECO:0000313" key="8">
    <source>
        <dbReference type="EMBL" id="CAF4421444.1"/>
    </source>
</evidence>
<gene>
    <name evidence="8" type="ORF">TMI583_LOCUS44474</name>
</gene>
<evidence type="ECO:0000256" key="5">
    <source>
        <dbReference type="ARBA" id="ARBA00022827"/>
    </source>
</evidence>
<dbReference type="Proteomes" id="UP000682733">
    <property type="component" value="Unassembled WGS sequence"/>
</dbReference>
<keyword evidence="4" id="KW-0285">Flavoprotein</keyword>
<dbReference type="GO" id="GO:0003884">
    <property type="term" value="F:D-amino-acid oxidase activity"/>
    <property type="evidence" value="ECO:0007669"/>
    <property type="project" value="InterPro"/>
</dbReference>
<sequence>YQASAIDITIISEAFTPNTTADVSAGCWQPYGLKSVNELILKWASYTYNIYMSEAFSNKADEGGIIKLPAYLLHGHKGKFVVEEGVDGELIEKPSYGSLVTHLRMLDQQELNGFKHIEPVSGYVMTTIVVEVRKYLNCLTRYLNEKENVAFVQRRIELLSELLNGDYDIVINCTGVQAKYVVPDDKVKPARGQVIRVNAPWIKCVYEFQTDHGLGYIIPQTDHVVLGGKVQLV</sequence>
<keyword evidence="5" id="KW-0274">FAD</keyword>
<comment type="cofactor">
    <cofactor evidence="1">
        <name>FAD</name>
        <dbReference type="ChEBI" id="CHEBI:57692"/>
    </cofactor>
</comment>
<evidence type="ECO:0000256" key="4">
    <source>
        <dbReference type="ARBA" id="ARBA00022630"/>
    </source>
</evidence>
<dbReference type="PANTHER" id="PTHR11530">
    <property type="entry name" value="D-AMINO ACID OXIDASE"/>
    <property type="match status" value="1"/>
</dbReference>
<dbReference type="Gene3D" id="3.30.9.10">
    <property type="entry name" value="D-Amino Acid Oxidase, subunit A, domain 2"/>
    <property type="match status" value="1"/>
</dbReference>
<proteinExistence type="inferred from homology"/>
<dbReference type="SUPFAM" id="SSF54373">
    <property type="entry name" value="FAD-linked reductases, C-terminal domain"/>
    <property type="match status" value="1"/>
</dbReference>
<dbReference type="GO" id="GO:0019478">
    <property type="term" value="P:D-amino acid catabolic process"/>
    <property type="evidence" value="ECO:0007669"/>
    <property type="project" value="TreeGrafter"/>
</dbReference>
<evidence type="ECO:0000256" key="2">
    <source>
        <dbReference type="ARBA" id="ARBA00004253"/>
    </source>
</evidence>
<dbReference type="PANTHER" id="PTHR11530:SF11">
    <property type="entry name" value="D-ASPARTATE OXIDASE"/>
    <property type="match status" value="1"/>
</dbReference>
<feature type="domain" description="FAD dependent oxidoreductase" evidence="7">
    <location>
        <begin position="6"/>
        <end position="229"/>
    </location>
</feature>
<evidence type="ECO:0000256" key="3">
    <source>
        <dbReference type="ARBA" id="ARBA00006730"/>
    </source>
</evidence>
<comment type="caution">
    <text evidence="8">The sequence shown here is derived from an EMBL/GenBank/DDBJ whole genome shotgun (WGS) entry which is preliminary data.</text>
</comment>
<feature type="non-terminal residue" evidence="8">
    <location>
        <position position="1"/>
    </location>
</feature>
<dbReference type="InterPro" id="IPR023209">
    <property type="entry name" value="DAO"/>
</dbReference>
<keyword evidence="6" id="KW-0560">Oxidoreductase</keyword>
<dbReference type="GO" id="GO:0071949">
    <property type="term" value="F:FAD binding"/>
    <property type="evidence" value="ECO:0007669"/>
    <property type="project" value="InterPro"/>
</dbReference>
<dbReference type="Pfam" id="PF01266">
    <property type="entry name" value="DAO"/>
    <property type="match status" value="1"/>
</dbReference>
<evidence type="ECO:0000313" key="9">
    <source>
        <dbReference type="Proteomes" id="UP000682733"/>
    </source>
</evidence>